<reference evidence="2" key="1">
    <citation type="submission" date="2020-11" db="EMBL/GenBank/DDBJ databases">
        <authorList>
            <consortium name="DOE Joint Genome Institute"/>
            <person name="Ahrendt S."/>
            <person name="Riley R."/>
            <person name="Andreopoulos W."/>
            <person name="Labutti K."/>
            <person name="Pangilinan J."/>
            <person name="Ruiz-Duenas F.J."/>
            <person name="Barrasa J.M."/>
            <person name="Sanchez-Garcia M."/>
            <person name="Camarero S."/>
            <person name="Miyauchi S."/>
            <person name="Serrano A."/>
            <person name="Linde D."/>
            <person name="Babiker R."/>
            <person name="Drula E."/>
            <person name="Ayuso-Fernandez I."/>
            <person name="Pacheco R."/>
            <person name="Padilla G."/>
            <person name="Ferreira P."/>
            <person name="Barriuso J."/>
            <person name="Kellner H."/>
            <person name="Castanera R."/>
            <person name="Alfaro M."/>
            <person name="Ramirez L."/>
            <person name="Pisabarro A.G."/>
            <person name="Kuo A."/>
            <person name="Tritt A."/>
            <person name="Lipzen A."/>
            <person name="He G."/>
            <person name="Yan M."/>
            <person name="Ng V."/>
            <person name="Cullen D."/>
            <person name="Martin F."/>
            <person name="Rosso M.-N."/>
            <person name="Henrissat B."/>
            <person name="Hibbett D."/>
            <person name="Martinez A.T."/>
            <person name="Grigoriev I.V."/>
        </authorList>
    </citation>
    <scope>NUCLEOTIDE SEQUENCE</scope>
    <source>
        <strain evidence="2">AH 40177</strain>
    </source>
</reference>
<organism evidence="2 3">
    <name type="scientific">Rhodocollybia butyracea</name>
    <dbReference type="NCBI Taxonomy" id="206335"/>
    <lineage>
        <taxon>Eukaryota</taxon>
        <taxon>Fungi</taxon>
        <taxon>Dikarya</taxon>
        <taxon>Basidiomycota</taxon>
        <taxon>Agaricomycotina</taxon>
        <taxon>Agaricomycetes</taxon>
        <taxon>Agaricomycetidae</taxon>
        <taxon>Agaricales</taxon>
        <taxon>Marasmiineae</taxon>
        <taxon>Omphalotaceae</taxon>
        <taxon>Rhodocollybia</taxon>
    </lineage>
</organism>
<accession>A0A9P5PF27</accession>
<comment type="caution">
    <text evidence="2">The sequence shown here is derived from an EMBL/GenBank/DDBJ whole genome shotgun (WGS) entry which is preliminary data.</text>
</comment>
<feature type="region of interest" description="Disordered" evidence="1">
    <location>
        <begin position="237"/>
        <end position="277"/>
    </location>
</feature>
<name>A0A9P5PF27_9AGAR</name>
<feature type="compositionally biased region" description="Basic and acidic residues" evidence="1">
    <location>
        <begin position="237"/>
        <end position="261"/>
    </location>
</feature>
<evidence type="ECO:0000313" key="3">
    <source>
        <dbReference type="Proteomes" id="UP000772434"/>
    </source>
</evidence>
<dbReference type="Proteomes" id="UP000772434">
    <property type="component" value="Unassembled WGS sequence"/>
</dbReference>
<evidence type="ECO:0000256" key="1">
    <source>
        <dbReference type="SAM" id="MobiDB-lite"/>
    </source>
</evidence>
<keyword evidence="3" id="KW-1185">Reference proteome</keyword>
<feature type="region of interest" description="Disordered" evidence="1">
    <location>
        <begin position="22"/>
        <end position="51"/>
    </location>
</feature>
<dbReference type="EMBL" id="JADNRY010000219">
    <property type="protein sequence ID" value="KAF9060980.1"/>
    <property type="molecule type" value="Genomic_DNA"/>
</dbReference>
<feature type="compositionally biased region" description="Polar residues" evidence="1">
    <location>
        <begin position="262"/>
        <end position="277"/>
    </location>
</feature>
<dbReference type="OrthoDB" id="2828597at2759"/>
<gene>
    <name evidence="2" type="ORF">BDP27DRAFT_1370056</name>
</gene>
<sequence>MSTPIQRRKICSGFDCVLLSKQSQSRGERKNDSHSPFPVTRSTSPDTVDESIPEVTEVTPGGEFVLVPGYFLELVPVPGQTSVEGTVFGLYFGIEFADAQKTLFDSITIRKIVGRRLGFERRVDFWSKFSFDVTGDDFYLTTIIHDRHRYLVVGTYDQHLAERNMSLESVGCTDEYKGDIAESTEKRDDALQKVLKAFIKNITSHVEHGEVLRKIVLAYKFQQVLLLLEIFENRDNEDSDRRRNNDKDELSRIKKDNKMLRETTTTCASEKGPNSQK</sequence>
<dbReference type="AlphaFoldDB" id="A0A9P5PF27"/>
<protein>
    <submittedName>
        <fullName evidence="2">Uncharacterized protein</fullName>
    </submittedName>
</protein>
<proteinExistence type="predicted"/>
<evidence type="ECO:0000313" key="2">
    <source>
        <dbReference type="EMBL" id="KAF9060980.1"/>
    </source>
</evidence>